<accession>A0A816EFE8</accession>
<dbReference type="EMBL" id="CAJNOR010009685">
    <property type="protein sequence ID" value="CAF1647140.1"/>
    <property type="molecule type" value="Genomic_DNA"/>
</dbReference>
<evidence type="ECO:0000313" key="1">
    <source>
        <dbReference type="EMBL" id="CAF1647140.1"/>
    </source>
</evidence>
<dbReference type="AlphaFoldDB" id="A0A816EFE8"/>
<reference evidence="1" key="1">
    <citation type="submission" date="2021-02" db="EMBL/GenBank/DDBJ databases">
        <authorList>
            <person name="Nowell W R."/>
        </authorList>
    </citation>
    <scope>NUCLEOTIDE SEQUENCE</scope>
</reference>
<comment type="caution">
    <text evidence="1">The sequence shown here is derived from an EMBL/GenBank/DDBJ whole genome shotgun (WGS) entry which is preliminary data.</text>
</comment>
<sequence>MKSPTHTVGIPADPLIQVGEVIAGPVTASLGLGLDTSVKIGQNGVSVNVLGTGIQIGRIIKISLFGSTIAVKIP</sequence>
<keyword evidence="2" id="KW-1185">Reference proteome</keyword>
<protein>
    <submittedName>
        <fullName evidence="1">Uncharacterized protein</fullName>
    </submittedName>
</protein>
<organism evidence="1 2">
    <name type="scientific">Adineta ricciae</name>
    <name type="common">Rotifer</name>
    <dbReference type="NCBI Taxonomy" id="249248"/>
    <lineage>
        <taxon>Eukaryota</taxon>
        <taxon>Metazoa</taxon>
        <taxon>Spiralia</taxon>
        <taxon>Gnathifera</taxon>
        <taxon>Rotifera</taxon>
        <taxon>Eurotatoria</taxon>
        <taxon>Bdelloidea</taxon>
        <taxon>Adinetida</taxon>
        <taxon>Adinetidae</taxon>
        <taxon>Adineta</taxon>
    </lineage>
</organism>
<name>A0A816EFE8_ADIRI</name>
<proteinExistence type="predicted"/>
<dbReference type="Proteomes" id="UP000663828">
    <property type="component" value="Unassembled WGS sequence"/>
</dbReference>
<gene>
    <name evidence="1" type="ORF">XAT740_LOCUS54318</name>
</gene>
<evidence type="ECO:0000313" key="2">
    <source>
        <dbReference type="Proteomes" id="UP000663828"/>
    </source>
</evidence>